<gene>
    <name evidence="2" type="ORF">G3574_19910</name>
</gene>
<keyword evidence="1" id="KW-0472">Membrane</keyword>
<feature type="transmembrane region" description="Helical" evidence="1">
    <location>
        <begin position="21"/>
        <end position="39"/>
    </location>
</feature>
<keyword evidence="3" id="KW-1185">Reference proteome</keyword>
<dbReference type="EMBL" id="JAAIVB010000069">
    <property type="protein sequence ID" value="NEX63352.1"/>
    <property type="molecule type" value="Genomic_DNA"/>
</dbReference>
<proteinExistence type="predicted"/>
<feature type="transmembrane region" description="Helical" evidence="1">
    <location>
        <begin position="133"/>
        <end position="157"/>
    </location>
</feature>
<evidence type="ECO:0000313" key="3">
    <source>
        <dbReference type="Proteomes" id="UP000482155"/>
    </source>
</evidence>
<feature type="transmembrane region" description="Helical" evidence="1">
    <location>
        <begin position="109"/>
        <end position="127"/>
    </location>
</feature>
<evidence type="ECO:0000256" key="1">
    <source>
        <dbReference type="SAM" id="Phobius"/>
    </source>
</evidence>
<keyword evidence="1" id="KW-0812">Transmembrane</keyword>
<keyword evidence="1" id="KW-1133">Transmembrane helix</keyword>
<dbReference type="AlphaFoldDB" id="A0A6B3SXT0"/>
<name>A0A6B3SXT0_9BURK</name>
<dbReference type="RefSeq" id="WP_163967172.1">
    <property type="nucleotide sequence ID" value="NZ_JAAIVB010000069.1"/>
</dbReference>
<feature type="transmembrane region" description="Helical" evidence="1">
    <location>
        <begin position="45"/>
        <end position="63"/>
    </location>
</feature>
<sequence length="192" mass="21074">MEQSVKDTSPYIYRPLTIRERVVHATGVVILSLVIAAVFTAKVNVWAGIPVILIGLVLAYLAGRAQTTIERRPGSIIEKNPVISEEERLKNEAASRAAQEKIDKIFEAWYVRYPLGFFLIYLAWYTADSGAKWYVPVGAVVMALACMHEVFWVLLIVAIFGGIVWAAFGAISGLPVSVAIIIGALIIANSRK</sequence>
<reference evidence="2 3" key="1">
    <citation type="submission" date="2020-02" db="EMBL/GenBank/DDBJ databases">
        <authorList>
            <person name="Kim M.K."/>
        </authorList>
    </citation>
    <scope>NUCLEOTIDE SEQUENCE [LARGE SCALE GENOMIC DNA]</scope>
    <source>
        <strain evidence="2 3">17J57-3</strain>
    </source>
</reference>
<evidence type="ECO:0000313" key="2">
    <source>
        <dbReference type="EMBL" id="NEX63352.1"/>
    </source>
</evidence>
<organism evidence="2 3">
    <name type="scientific">Noviherbaspirillum galbum</name>
    <dbReference type="NCBI Taxonomy" id="2709383"/>
    <lineage>
        <taxon>Bacteria</taxon>
        <taxon>Pseudomonadati</taxon>
        <taxon>Pseudomonadota</taxon>
        <taxon>Betaproteobacteria</taxon>
        <taxon>Burkholderiales</taxon>
        <taxon>Oxalobacteraceae</taxon>
        <taxon>Noviherbaspirillum</taxon>
    </lineage>
</organism>
<protein>
    <submittedName>
        <fullName evidence="2">Uncharacterized protein</fullName>
    </submittedName>
</protein>
<feature type="transmembrane region" description="Helical" evidence="1">
    <location>
        <begin position="164"/>
        <end position="188"/>
    </location>
</feature>
<comment type="caution">
    <text evidence="2">The sequence shown here is derived from an EMBL/GenBank/DDBJ whole genome shotgun (WGS) entry which is preliminary data.</text>
</comment>
<accession>A0A6B3SXT0</accession>
<dbReference type="Proteomes" id="UP000482155">
    <property type="component" value="Unassembled WGS sequence"/>
</dbReference>